<protein>
    <recommendedName>
        <fullName evidence="5">NAD(P)-binding protein</fullName>
    </recommendedName>
</protein>
<evidence type="ECO:0000256" key="1">
    <source>
        <dbReference type="ARBA" id="ARBA00006484"/>
    </source>
</evidence>
<dbReference type="InterPro" id="IPR002347">
    <property type="entry name" value="SDR_fam"/>
</dbReference>
<dbReference type="PANTHER" id="PTHR42760:SF37">
    <property type="entry name" value="CLAVALDEHYDE DEHYDROGENASE"/>
    <property type="match status" value="1"/>
</dbReference>
<gene>
    <name evidence="3" type="ORF">KAF25_010358</name>
</gene>
<keyword evidence="4" id="KW-1185">Reference proteome</keyword>
<reference evidence="3" key="1">
    <citation type="submission" date="2021-04" db="EMBL/GenBank/DDBJ databases">
        <title>Draft genome of Fusarium avenaceum strain F156N33, isolated from an atmospheric sample in Virginia.</title>
        <authorList>
            <person name="Yang S."/>
            <person name="Vinatzer B.A."/>
            <person name="Coleman J."/>
        </authorList>
    </citation>
    <scope>NUCLEOTIDE SEQUENCE</scope>
    <source>
        <strain evidence="3">F156N33</strain>
    </source>
</reference>
<dbReference type="Gene3D" id="3.40.50.720">
    <property type="entry name" value="NAD(P)-binding Rossmann-like Domain"/>
    <property type="match status" value="1"/>
</dbReference>
<comment type="similarity">
    <text evidence="1">Belongs to the short-chain dehydrogenases/reductases (SDR) family.</text>
</comment>
<sequence>MDLFFHFAMSVPDPSLTNWPDVAGYVSTRKDTYPFIDPATANLEGKSVLITGASKGIGKATAISFAIAGCSKILLAARSDMTEVEAAVKEAAKKANRSVPAVQSLKVDITSEDSVREAAETAAGILDGSLDILINNAGNLENWVPITESKPSEWWRTWEVNIKGTYLATHFFLPLLLKSKTKTLINVTSGGAHALFPGASSYQTTKFALCRFTEFIDKEYSQQGVIAMAVHPGAVKTDLATNMPLDRQSILTDSPELPADTLVWLCHERRDWLSGRFASVSWDMEELEQKKEDILERNLFKFRVLV</sequence>
<organism evidence="3 4">
    <name type="scientific">Fusarium avenaceum</name>
    <dbReference type="NCBI Taxonomy" id="40199"/>
    <lineage>
        <taxon>Eukaryota</taxon>
        <taxon>Fungi</taxon>
        <taxon>Dikarya</taxon>
        <taxon>Ascomycota</taxon>
        <taxon>Pezizomycotina</taxon>
        <taxon>Sordariomycetes</taxon>
        <taxon>Hypocreomycetidae</taxon>
        <taxon>Hypocreales</taxon>
        <taxon>Nectriaceae</taxon>
        <taxon>Fusarium</taxon>
        <taxon>Fusarium tricinctum species complex</taxon>
    </lineage>
</organism>
<dbReference type="PANTHER" id="PTHR42760">
    <property type="entry name" value="SHORT-CHAIN DEHYDROGENASES/REDUCTASES FAMILY MEMBER"/>
    <property type="match status" value="1"/>
</dbReference>
<dbReference type="AlphaFoldDB" id="A0A9P7KQ80"/>
<dbReference type="SUPFAM" id="SSF51735">
    <property type="entry name" value="NAD(P)-binding Rossmann-fold domains"/>
    <property type="match status" value="1"/>
</dbReference>
<dbReference type="InterPro" id="IPR036291">
    <property type="entry name" value="NAD(P)-bd_dom_sf"/>
</dbReference>
<name>A0A9P7KQ80_9HYPO</name>
<keyword evidence="2" id="KW-0560">Oxidoreductase</keyword>
<evidence type="ECO:0008006" key="5">
    <source>
        <dbReference type="Google" id="ProtNLM"/>
    </source>
</evidence>
<dbReference type="Pfam" id="PF00106">
    <property type="entry name" value="adh_short"/>
    <property type="match status" value="1"/>
</dbReference>
<evidence type="ECO:0000313" key="3">
    <source>
        <dbReference type="EMBL" id="KAG5656805.1"/>
    </source>
</evidence>
<dbReference type="Proteomes" id="UP000782241">
    <property type="component" value="Unassembled WGS sequence"/>
</dbReference>
<dbReference type="GO" id="GO:0016616">
    <property type="term" value="F:oxidoreductase activity, acting on the CH-OH group of donors, NAD or NADP as acceptor"/>
    <property type="evidence" value="ECO:0007669"/>
    <property type="project" value="TreeGrafter"/>
</dbReference>
<dbReference type="PRINTS" id="PR00081">
    <property type="entry name" value="GDHRDH"/>
</dbReference>
<dbReference type="EMBL" id="JAGPUO010000020">
    <property type="protein sequence ID" value="KAG5656805.1"/>
    <property type="molecule type" value="Genomic_DNA"/>
</dbReference>
<evidence type="ECO:0000256" key="2">
    <source>
        <dbReference type="ARBA" id="ARBA00023002"/>
    </source>
</evidence>
<comment type="caution">
    <text evidence="3">The sequence shown here is derived from an EMBL/GenBank/DDBJ whole genome shotgun (WGS) entry which is preliminary data.</text>
</comment>
<proteinExistence type="inferred from homology"/>
<accession>A0A9P7KQ80</accession>
<dbReference type="CDD" id="cd05233">
    <property type="entry name" value="SDR_c"/>
    <property type="match status" value="1"/>
</dbReference>
<evidence type="ECO:0000313" key="4">
    <source>
        <dbReference type="Proteomes" id="UP000782241"/>
    </source>
</evidence>